<comment type="caution">
    <text evidence="2">The sequence shown here is derived from an EMBL/GenBank/DDBJ whole genome shotgun (WGS) entry which is preliminary data.</text>
</comment>
<keyword evidence="1" id="KW-0472">Membrane</keyword>
<dbReference type="EMBL" id="BPWL01000009">
    <property type="protein sequence ID" value="GJJ14340.1"/>
    <property type="molecule type" value="Genomic_DNA"/>
</dbReference>
<proteinExistence type="predicted"/>
<feature type="transmembrane region" description="Helical" evidence="1">
    <location>
        <begin position="155"/>
        <end position="176"/>
    </location>
</feature>
<feature type="transmembrane region" description="Helical" evidence="1">
    <location>
        <begin position="114"/>
        <end position="135"/>
    </location>
</feature>
<feature type="transmembrane region" description="Helical" evidence="1">
    <location>
        <begin position="62"/>
        <end position="83"/>
    </location>
</feature>
<dbReference type="Proteomes" id="UP001050691">
    <property type="component" value="Unassembled WGS sequence"/>
</dbReference>
<gene>
    <name evidence="2" type="ORF">Clacol_008604</name>
</gene>
<keyword evidence="3" id="KW-1185">Reference proteome</keyword>
<sequence length="272" mass="30265">MSNNITVLPPPEQAALDALITAGNHLRIEDDEVELIWRTRVTPLAEIMLILRVYAVHKKNKIVLGIMLTIWVIQLCLMSFTLAHSGPVIIPPSPVTYGCILVADPSIGALDSFFVVPSIIFDTVTITLLLMGLYLRTELKTASALFQVLLRDGVLYFAVVVLTNTAWTATGLSLSFQYRRQRNETEVWGERENHQYPLLPSQFSQRKLTTTQGSATLVDPDHPTVSPLYIIPGSSAAEFHRVLPKADRHIITPYQLVPNTSSSLERLPKSNP</sequence>
<accession>A0AAV5AJ03</accession>
<evidence type="ECO:0000256" key="1">
    <source>
        <dbReference type="SAM" id="Phobius"/>
    </source>
</evidence>
<reference evidence="2" key="1">
    <citation type="submission" date="2021-10" db="EMBL/GenBank/DDBJ databases">
        <title>De novo Genome Assembly of Clathrus columnatus (Basidiomycota, Fungi) Using Illumina and Nanopore Sequence Data.</title>
        <authorList>
            <person name="Ogiso-Tanaka E."/>
            <person name="Itagaki H."/>
            <person name="Hosoya T."/>
            <person name="Hosaka K."/>
        </authorList>
    </citation>
    <scope>NUCLEOTIDE SEQUENCE</scope>
    <source>
        <strain evidence="2">MO-923</strain>
    </source>
</reference>
<evidence type="ECO:0000313" key="3">
    <source>
        <dbReference type="Proteomes" id="UP001050691"/>
    </source>
</evidence>
<protein>
    <submittedName>
        <fullName evidence="2">Uncharacterized protein</fullName>
    </submittedName>
</protein>
<keyword evidence="1" id="KW-0812">Transmembrane</keyword>
<keyword evidence="1" id="KW-1133">Transmembrane helix</keyword>
<evidence type="ECO:0000313" key="2">
    <source>
        <dbReference type="EMBL" id="GJJ14340.1"/>
    </source>
</evidence>
<dbReference type="AlphaFoldDB" id="A0AAV5AJ03"/>
<name>A0AAV5AJ03_9AGAM</name>
<organism evidence="2 3">
    <name type="scientific">Clathrus columnatus</name>
    <dbReference type="NCBI Taxonomy" id="1419009"/>
    <lineage>
        <taxon>Eukaryota</taxon>
        <taxon>Fungi</taxon>
        <taxon>Dikarya</taxon>
        <taxon>Basidiomycota</taxon>
        <taxon>Agaricomycotina</taxon>
        <taxon>Agaricomycetes</taxon>
        <taxon>Phallomycetidae</taxon>
        <taxon>Phallales</taxon>
        <taxon>Clathraceae</taxon>
        <taxon>Clathrus</taxon>
    </lineage>
</organism>